<dbReference type="Proteomes" id="UP000007435">
    <property type="component" value="Chromosome"/>
</dbReference>
<accession>E4RR89</accession>
<proteinExistence type="predicted"/>
<evidence type="ECO:0000313" key="3">
    <source>
        <dbReference type="Proteomes" id="UP000007435"/>
    </source>
</evidence>
<feature type="domain" description="Bacterial bifunctional deaminase-reductase C-terminal" evidence="1">
    <location>
        <begin position="4"/>
        <end position="168"/>
    </location>
</feature>
<dbReference type="InterPro" id="IPR050765">
    <property type="entry name" value="Riboflavin_Biosynth_HTPR"/>
</dbReference>
<evidence type="ECO:0000259" key="1">
    <source>
        <dbReference type="Pfam" id="PF01872"/>
    </source>
</evidence>
<reference evidence="2 3" key="2">
    <citation type="journal article" date="2011" name="Stand. Genomic Sci.">
        <title>Complete genome sequence of Leadbetterella byssophila type strain (4M15).</title>
        <authorList>
            <person name="Abt B."/>
            <person name="Teshima H."/>
            <person name="Lucas S."/>
            <person name="Lapidus A."/>
            <person name="Del Rio T.G."/>
            <person name="Nolan M."/>
            <person name="Tice H."/>
            <person name="Cheng J.F."/>
            <person name="Pitluck S."/>
            <person name="Liolios K."/>
            <person name="Pagani I."/>
            <person name="Ivanova N."/>
            <person name="Mavromatis K."/>
            <person name="Pati A."/>
            <person name="Tapia R."/>
            <person name="Han C."/>
            <person name="Goodwin L."/>
            <person name="Chen A."/>
            <person name="Palaniappan K."/>
            <person name="Land M."/>
            <person name="Hauser L."/>
            <person name="Chang Y.J."/>
            <person name="Jeffries C.D."/>
            <person name="Rohde M."/>
            <person name="Goker M."/>
            <person name="Tindall B.J."/>
            <person name="Detter J.C."/>
            <person name="Woyke T."/>
            <person name="Bristow J."/>
            <person name="Eisen J.A."/>
            <person name="Markowitz V."/>
            <person name="Hugenholtz P."/>
            <person name="Klenk H.P."/>
            <person name="Kyrpides N.C."/>
        </authorList>
    </citation>
    <scope>NUCLEOTIDE SEQUENCE [LARGE SCALE GENOMIC DNA]</scope>
    <source>
        <strain evidence="3">DSM 17132 / JCM 16389 / KACC 11308 / NBRC 106382 / 4M15</strain>
    </source>
</reference>
<sequence length="176" mass="20013">MGKLSLFIACSIDGYIAKENDDLTFLKTVEKEGEDYGYARFVEGIDTYLIGRKTYDYVAREIGPDYYIKNEKEVYVATRTPRERDGNLIFYSGDLVDLVNKLKAQGRNIYCDGGGQVIRTLLEHHLIDEMIISIVPVTLGSGVRLFQAGFPEAKWSLHEVKAYDTGLVQMRWGLKK</sequence>
<dbReference type="PANTHER" id="PTHR38011">
    <property type="entry name" value="DIHYDROFOLATE REDUCTASE FAMILY PROTEIN (AFU_ORTHOLOGUE AFUA_8G06820)"/>
    <property type="match status" value="1"/>
</dbReference>
<dbReference type="HOGENOM" id="CLU_043966_4_3_10"/>
<dbReference type="Gene3D" id="3.40.430.10">
    <property type="entry name" value="Dihydrofolate Reductase, subunit A"/>
    <property type="match status" value="1"/>
</dbReference>
<dbReference type="KEGG" id="lby:Lbys_1873"/>
<dbReference type="PANTHER" id="PTHR38011:SF11">
    <property type="entry name" value="2,5-DIAMINO-6-RIBOSYLAMINO-4(3H)-PYRIMIDINONE 5'-PHOSPHATE REDUCTASE"/>
    <property type="match status" value="1"/>
</dbReference>
<dbReference type="InterPro" id="IPR002734">
    <property type="entry name" value="RibDG_C"/>
</dbReference>
<dbReference type="Pfam" id="PF01872">
    <property type="entry name" value="RibD_C"/>
    <property type="match status" value="1"/>
</dbReference>
<organism evidence="2 3">
    <name type="scientific">Leadbetterella byssophila (strain DSM 17132 / JCM 16389 / KACC 11308 / NBRC 106382 / 4M15)</name>
    <dbReference type="NCBI Taxonomy" id="649349"/>
    <lineage>
        <taxon>Bacteria</taxon>
        <taxon>Pseudomonadati</taxon>
        <taxon>Bacteroidota</taxon>
        <taxon>Cytophagia</taxon>
        <taxon>Cytophagales</taxon>
        <taxon>Leadbetterellaceae</taxon>
        <taxon>Leadbetterella</taxon>
    </lineage>
</organism>
<evidence type="ECO:0000313" key="2">
    <source>
        <dbReference type="EMBL" id="ADQ17575.1"/>
    </source>
</evidence>
<keyword evidence="3" id="KW-1185">Reference proteome</keyword>
<dbReference type="OrthoDB" id="195113at2"/>
<dbReference type="eggNOG" id="COG0262">
    <property type="taxonomic scope" value="Bacteria"/>
</dbReference>
<dbReference type="SUPFAM" id="SSF53597">
    <property type="entry name" value="Dihydrofolate reductase-like"/>
    <property type="match status" value="1"/>
</dbReference>
<dbReference type="InterPro" id="IPR024072">
    <property type="entry name" value="DHFR-like_dom_sf"/>
</dbReference>
<reference key="1">
    <citation type="submission" date="2010-11" db="EMBL/GenBank/DDBJ databases">
        <title>The complete genome of Leadbetterella byssophila DSM 17132.</title>
        <authorList>
            <consortium name="US DOE Joint Genome Institute (JGI-PGF)"/>
            <person name="Lucas S."/>
            <person name="Copeland A."/>
            <person name="Lapidus A."/>
            <person name="Glavina del Rio T."/>
            <person name="Dalin E."/>
            <person name="Tice H."/>
            <person name="Bruce D."/>
            <person name="Goodwin L."/>
            <person name="Pitluck S."/>
            <person name="Kyrpides N."/>
            <person name="Mavromatis K."/>
            <person name="Ivanova N."/>
            <person name="Teshima H."/>
            <person name="Brettin T."/>
            <person name="Detter J.C."/>
            <person name="Han C."/>
            <person name="Tapia R."/>
            <person name="Land M."/>
            <person name="Hauser L."/>
            <person name="Markowitz V."/>
            <person name="Cheng J.-F."/>
            <person name="Hugenholtz P."/>
            <person name="Woyke T."/>
            <person name="Wu D."/>
            <person name="Tindall B."/>
            <person name="Pomrenke H.G."/>
            <person name="Brambilla E."/>
            <person name="Klenk H.-P."/>
            <person name="Eisen J.A."/>
        </authorList>
    </citation>
    <scope>NUCLEOTIDE SEQUENCE [LARGE SCALE GENOMIC DNA]</scope>
    <source>
        <strain>DSM 17132</strain>
    </source>
</reference>
<dbReference type="RefSeq" id="WP_013408624.1">
    <property type="nucleotide sequence ID" value="NC_014655.1"/>
</dbReference>
<name>E4RR89_LEAB4</name>
<gene>
    <name evidence="2" type="ordered locus">Lbys_1873</name>
</gene>
<dbReference type="AlphaFoldDB" id="E4RR89"/>
<dbReference type="EMBL" id="CP002305">
    <property type="protein sequence ID" value="ADQ17575.1"/>
    <property type="molecule type" value="Genomic_DNA"/>
</dbReference>
<dbReference type="GO" id="GO:0008703">
    <property type="term" value="F:5-amino-6-(5-phosphoribosylamino)uracil reductase activity"/>
    <property type="evidence" value="ECO:0007669"/>
    <property type="project" value="InterPro"/>
</dbReference>
<dbReference type="STRING" id="649349.Lbys_1873"/>
<dbReference type="GO" id="GO:0009231">
    <property type="term" value="P:riboflavin biosynthetic process"/>
    <property type="evidence" value="ECO:0007669"/>
    <property type="project" value="InterPro"/>
</dbReference>
<protein>
    <submittedName>
        <fullName evidence="2">Bifunctional deaminase-reductase domain protein</fullName>
    </submittedName>
</protein>